<reference evidence="10 11" key="1">
    <citation type="submission" date="2020-10" db="EMBL/GenBank/DDBJ databases">
        <title>Trueperella pecoris sp. nov. isolated from bovine and porcine specimens.</title>
        <authorList>
            <person name="Schoenecker L."/>
            <person name="Schnydrig P."/>
            <person name="Brodard I."/>
            <person name="Thomann A."/>
            <person name="Hemphill A."/>
            <person name="Rodriguez-Campos S."/>
            <person name="Perreten V."/>
            <person name="Jores J."/>
            <person name="Kittl S."/>
        </authorList>
    </citation>
    <scope>NUCLEOTIDE SEQUENCE [LARGE SCALE GENOMIC DNA]</scope>
    <source>
        <strain evidence="10 11">19OD0592</strain>
    </source>
</reference>
<keyword evidence="4" id="KW-0572">Peptidoglycan-anchor</keyword>
<evidence type="ECO:0000313" key="10">
    <source>
        <dbReference type="EMBL" id="QOR48495.1"/>
    </source>
</evidence>
<keyword evidence="7" id="KW-1133">Transmembrane helix</keyword>
<evidence type="ECO:0000256" key="6">
    <source>
        <dbReference type="SAM" id="MobiDB-lite"/>
    </source>
</evidence>
<evidence type="ECO:0000256" key="2">
    <source>
        <dbReference type="ARBA" id="ARBA00022525"/>
    </source>
</evidence>
<dbReference type="Gene3D" id="2.60.120.200">
    <property type="match status" value="1"/>
</dbReference>
<keyword evidence="3 8" id="KW-0732">Signal</keyword>
<protein>
    <submittedName>
        <fullName evidence="10">Exo-alpha-sialidase</fullName>
    </submittedName>
</protein>
<evidence type="ECO:0000313" key="11">
    <source>
        <dbReference type="Proteomes" id="UP000594961"/>
    </source>
</evidence>
<keyword evidence="2" id="KW-0964">Secreted</keyword>
<feature type="signal peptide" evidence="8">
    <location>
        <begin position="1"/>
        <end position="23"/>
    </location>
</feature>
<feature type="region of interest" description="Disordered" evidence="6">
    <location>
        <begin position="671"/>
        <end position="701"/>
    </location>
</feature>
<dbReference type="SUPFAM" id="SSF50939">
    <property type="entry name" value="Sialidases"/>
    <property type="match status" value="1"/>
</dbReference>
<proteinExistence type="predicted"/>
<dbReference type="InterPro" id="IPR019931">
    <property type="entry name" value="LPXTG_anchor"/>
</dbReference>
<dbReference type="Pfam" id="PF00746">
    <property type="entry name" value="Gram_pos_anchor"/>
    <property type="match status" value="1"/>
</dbReference>
<dbReference type="EMBL" id="CP063212">
    <property type="protein sequence ID" value="QOR48495.1"/>
    <property type="molecule type" value="Genomic_DNA"/>
</dbReference>
<dbReference type="Pfam" id="PF13385">
    <property type="entry name" value="Laminin_G_3"/>
    <property type="match status" value="1"/>
</dbReference>
<feature type="compositionally biased region" description="Low complexity" evidence="6">
    <location>
        <begin position="680"/>
        <end position="701"/>
    </location>
</feature>
<sequence length="727" mass="79649">MHIRSRAGLAFATALFVVVPTMATSAPLGELPTPIHHYSFDMSDGSDSTGSRNADAGDYSFAKGVEGNALRVVDGKGMSFTAAHELGESDPWTVSYWVRTDKAPADRVSVLMDKNKDFSFDLKMAADRSAGFHVGKGGGDVLTFKHTFDAATWHHVTWTQSKDAGLSMYVDGALTETNAWTKTHRTLVPLDIIGGTGFTGDIDEVKVFNSALTADQVKELSGNKAPDAVAPALPWINTVPEYELADKHLSTVMREPGGKRQYLGQPDMVRTNTGRLIAAFPEGHGKGPLIMMTSDDDGATWTEKNDIPASWAGSQETPTIYKLNLPDGTERLMLITANPGWGTDSAGNQYGWNTSYSDDNGETWTEYRHFHSKRTWDNANNDAIVAMASLVQLKDDNGNLIPKWMGVYHNYKFVNFKTYLTFENGVEKWSDPEPYLAEHRNIEETYKMCEIGMFRSPDGKRIVGLARSQSHSHRATMIYSDNEGKTWSKPVELPGSLAGERHKPTYDPATGRVVVPMREIRYDLNKNGLHDGENDWKAGNWVAWVGTYDQLMNQEAGQYRILLDRDWSNNRYAGDTGYSGIVTRKDGTFITVSYGHWDKDFSHSWVDPSKGQYNVTTDLSYIKQAKFRLWDVEQANGVDIAPEPKTVVTGTVEGGTSTASDQLDGKVVAVKPAPAPSPTTTPASEKPSPASKKPTLPTTGAGVAGLSIGAAALLLAGGTLVLRRRSN</sequence>
<dbReference type="CDD" id="cd15482">
    <property type="entry name" value="Sialidase_non-viral"/>
    <property type="match status" value="1"/>
</dbReference>
<dbReference type="SUPFAM" id="SSF49899">
    <property type="entry name" value="Concanavalin A-like lectins/glucanases"/>
    <property type="match status" value="1"/>
</dbReference>
<name>A0A7M1R4V0_9ACTO</name>
<dbReference type="InterPro" id="IPR036278">
    <property type="entry name" value="Sialidase_sf"/>
</dbReference>
<dbReference type="InterPro" id="IPR006558">
    <property type="entry name" value="LamG-like"/>
</dbReference>
<dbReference type="SMART" id="SM00560">
    <property type="entry name" value="LamGL"/>
    <property type="match status" value="1"/>
</dbReference>
<dbReference type="Pfam" id="PF13088">
    <property type="entry name" value="BNR_2"/>
    <property type="match status" value="1"/>
</dbReference>
<evidence type="ECO:0000256" key="3">
    <source>
        <dbReference type="ARBA" id="ARBA00022729"/>
    </source>
</evidence>
<keyword evidence="7" id="KW-0472">Membrane</keyword>
<dbReference type="AlphaFoldDB" id="A0A7M1R4V0"/>
<organism evidence="10 11">
    <name type="scientific">Trueperella pecoris</name>
    <dbReference type="NCBI Taxonomy" id="2733571"/>
    <lineage>
        <taxon>Bacteria</taxon>
        <taxon>Bacillati</taxon>
        <taxon>Actinomycetota</taxon>
        <taxon>Actinomycetes</taxon>
        <taxon>Actinomycetales</taxon>
        <taxon>Actinomycetaceae</taxon>
        <taxon>Trueperella</taxon>
    </lineage>
</organism>
<evidence type="ECO:0000256" key="1">
    <source>
        <dbReference type="ARBA" id="ARBA00022512"/>
    </source>
</evidence>
<dbReference type="InterPro" id="IPR011040">
    <property type="entry name" value="Sialidase"/>
</dbReference>
<dbReference type="InterPro" id="IPR013320">
    <property type="entry name" value="ConA-like_dom_sf"/>
</dbReference>
<evidence type="ECO:0000256" key="5">
    <source>
        <dbReference type="ARBA" id="ARBA00023157"/>
    </source>
</evidence>
<evidence type="ECO:0000256" key="7">
    <source>
        <dbReference type="SAM" id="Phobius"/>
    </source>
</evidence>
<feature type="domain" description="LamG-like jellyroll fold" evidence="9">
    <location>
        <begin position="90"/>
        <end position="215"/>
    </location>
</feature>
<keyword evidence="5" id="KW-1015">Disulfide bond</keyword>
<feature type="transmembrane region" description="Helical" evidence="7">
    <location>
        <begin position="701"/>
        <end position="722"/>
    </location>
</feature>
<feature type="chain" id="PRO_5029774785" evidence="8">
    <location>
        <begin position="24"/>
        <end position="727"/>
    </location>
</feature>
<keyword evidence="7" id="KW-0812">Transmembrane</keyword>
<evidence type="ECO:0000256" key="4">
    <source>
        <dbReference type="ARBA" id="ARBA00023088"/>
    </source>
</evidence>
<gene>
    <name evidence="10" type="ORF">INS90_04335</name>
</gene>
<evidence type="ECO:0000259" key="9">
    <source>
        <dbReference type="SMART" id="SM00560"/>
    </source>
</evidence>
<dbReference type="RefSeq" id="WP_197555032.1">
    <property type="nucleotide sequence ID" value="NZ_CP063212.1"/>
</dbReference>
<dbReference type="Proteomes" id="UP000594961">
    <property type="component" value="Chromosome"/>
</dbReference>
<keyword evidence="1" id="KW-0134">Cell wall</keyword>
<dbReference type="Gene3D" id="2.120.10.10">
    <property type="match status" value="1"/>
</dbReference>
<evidence type="ECO:0000256" key="8">
    <source>
        <dbReference type="SAM" id="SignalP"/>
    </source>
</evidence>
<accession>A0A7M1R4V0</accession>